<dbReference type="KEGG" id="wch:wcw_1841"/>
<protein>
    <submittedName>
        <fullName evidence="4">Succinate-semialdehyde dehydrogenase</fullName>
        <ecNumber evidence="4">1.2.1.16</ecNumber>
    </submittedName>
</protein>
<dbReference type="PANTHER" id="PTHR43353">
    <property type="entry name" value="SUCCINATE-SEMIALDEHYDE DEHYDROGENASE, MITOCHONDRIAL"/>
    <property type="match status" value="1"/>
</dbReference>
<evidence type="ECO:0000313" key="4">
    <source>
        <dbReference type="EMBL" id="ADI39180.1"/>
    </source>
</evidence>
<dbReference type="EC" id="1.2.1.16" evidence="4"/>
<dbReference type="FunFam" id="3.40.605.10:FF:000007">
    <property type="entry name" value="NAD/NADP-dependent betaine aldehyde dehydrogenase"/>
    <property type="match status" value="1"/>
</dbReference>
<dbReference type="InterPro" id="IPR016160">
    <property type="entry name" value="Ald_DH_CS_CYS"/>
</dbReference>
<sequence>MNIAQFLDQPAIGFFVGGSFSPCRHALTEDLISPYTKEKWKSYIPANEQDVKHAITTAKKAFPMWKNTPAPERGRLLRKIGDLLLENSSTFANLMAHEMGKPITQGKGEVSYTAGYFHWFASEAERIYGMTIPSQFPAKELTIQYEPVGICAAITPWNFPIAMAGRKIAAALAAGCTIINKPSRESPISMLLFAYLCQAANLPEGVVNIIPGPEEIIGKVLLASSDIRKLSFTGSTETGKYLYRKSADTLKKLTMELGGHAPLLVFDDANIDIAVAGTIASKFRNNGQTCVCPNRIFVQKSIYNAFLDKFAEETAKLKVGDPLDPQSDLSPILHPTAESKVKKHIADAQEKGAEIILQGSFPYEPCILSQVTSDMLIYKEETFGPVAAVIPFSTEREGVEMANDTPFGLASYFFSQDLSRCKRVASALQYGIVGVNDPLPSTYQASFGGIKSSGFGREGGPTAIKEYLVEKYISTSINAGN</sequence>
<reference evidence="4 5" key="1">
    <citation type="journal article" date="2010" name="PLoS ONE">
        <title>The Waddlia genome: a window into chlamydial biology.</title>
        <authorList>
            <person name="Bertelli C."/>
            <person name="Collyn F."/>
            <person name="Croxatto A."/>
            <person name="Ruckert C."/>
            <person name="Polkinghorne A."/>
            <person name="Kebbi-Beghdadi C."/>
            <person name="Goesmann A."/>
            <person name="Vaughan L."/>
            <person name="Greub G."/>
        </authorList>
    </citation>
    <scope>NUCLEOTIDE SEQUENCE [LARGE SCALE GENOMIC DNA]</scope>
    <source>
        <strain evidence="5">ATCC VR-1470 / WSU 86-1044</strain>
    </source>
</reference>
<gene>
    <name evidence="4" type="primary">gabD</name>
    <name evidence="4" type="ordered locus">wcw_1841</name>
</gene>
<dbReference type="InterPro" id="IPR015590">
    <property type="entry name" value="Aldehyde_DH_dom"/>
</dbReference>
<feature type="domain" description="Aldehyde dehydrogenase" evidence="3">
    <location>
        <begin position="30"/>
        <end position="472"/>
    </location>
</feature>
<accession>D6YSY5</accession>
<dbReference type="Proteomes" id="UP000001505">
    <property type="component" value="Chromosome"/>
</dbReference>
<keyword evidence="5" id="KW-1185">Reference proteome</keyword>
<dbReference type="HOGENOM" id="CLU_005391_5_1_0"/>
<comment type="similarity">
    <text evidence="1">Belongs to the aldehyde dehydrogenase family.</text>
</comment>
<dbReference type="Pfam" id="PF00171">
    <property type="entry name" value="Aldedh"/>
    <property type="match status" value="1"/>
</dbReference>
<dbReference type="OrthoDB" id="20170at2"/>
<dbReference type="FunFam" id="3.40.309.10:FF:000004">
    <property type="entry name" value="Succinate-semialdehyde dehydrogenase I"/>
    <property type="match status" value="1"/>
</dbReference>
<dbReference type="eggNOG" id="COG1012">
    <property type="taxonomic scope" value="Bacteria"/>
</dbReference>
<dbReference type="InterPro" id="IPR050740">
    <property type="entry name" value="Aldehyde_DH_Superfamily"/>
</dbReference>
<dbReference type="STRING" id="716544.wcw_1841"/>
<evidence type="ECO:0000313" key="5">
    <source>
        <dbReference type="Proteomes" id="UP000001505"/>
    </source>
</evidence>
<dbReference type="CDD" id="cd07103">
    <property type="entry name" value="ALDH_F5_SSADH_GabD"/>
    <property type="match status" value="1"/>
</dbReference>
<proteinExistence type="inferred from homology"/>
<dbReference type="RefSeq" id="WP_013182880.1">
    <property type="nucleotide sequence ID" value="NC_014225.1"/>
</dbReference>
<dbReference type="Gene3D" id="3.40.309.10">
    <property type="entry name" value="Aldehyde Dehydrogenase, Chain A, domain 2"/>
    <property type="match status" value="1"/>
</dbReference>
<organism evidence="4 5">
    <name type="scientific">Waddlia chondrophila (strain ATCC VR-1470 / WSU 86-1044)</name>
    <dbReference type="NCBI Taxonomy" id="716544"/>
    <lineage>
        <taxon>Bacteria</taxon>
        <taxon>Pseudomonadati</taxon>
        <taxon>Chlamydiota</taxon>
        <taxon>Chlamydiia</taxon>
        <taxon>Parachlamydiales</taxon>
        <taxon>Waddliaceae</taxon>
        <taxon>Waddlia</taxon>
    </lineage>
</organism>
<dbReference type="InterPro" id="IPR016161">
    <property type="entry name" value="Ald_DH/histidinol_DH"/>
</dbReference>
<dbReference type="InterPro" id="IPR016163">
    <property type="entry name" value="Ald_DH_C"/>
</dbReference>
<dbReference type="PANTHER" id="PTHR43353:SF5">
    <property type="entry name" value="SUCCINATE-SEMIALDEHYDE DEHYDROGENASE, MITOCHONDRIAL"/>
    <property type="match status" value="1"/>
</dbReference>
<evidence type="ECO:0000259" key="3">
    <source>
        <dbReference type="Pfam" id="PF00171"/>
    </source>
</evidence>
<dbReference type="Gene3D" id="3.40.605.10">
    <property type="entry name" value="Aldehyde Dehydrogenase, Chain A, domain 1"/>
    <property type="match status" value="1"/>
</dbReference>
<dbReference type="GO" id="GO:0004777">
    <property type="term" value="F:succinate-semialdehyde dehydrogenase (NAD+) activity"/>
    <property type="evidence" value="ECO:0007669"/>
    <property type="project" value="TreeGrafter"/>
</dbReference>
<evidence type="ECO:0000256" key="2">
    <source>
        <dbReference type="ARBA" id="ARBA00023002"/>
    </source>
</evidence>
<dbReference type="AlphaFoldDB" id="D6YSY5"/>
<dbReference type="PROSITE" id="PS00070">
    <property type="entry name" value="ALDEHYDE_DEHYDR_CYS"/>
    <property type="match status" value="1"/>
</dbReference>
<evidence type="ECO:0000256" key="1">
    <source>
        <dbReference type="ARBA" id="ARBA00009986"/>
    </source>
</evidence>
<name>D6YSY5_WADCW</name>
<dbReference type="SUPFAM" id="SSF53720">
    <property type="entry name" value="ALDH-like"/>
    <property type="match status" value="1"/>
</dbReference>
<dbReference type="EMBL" id="CP001928">
    <property type="protein sequence ID" value="ADI39180.1"/>
    <property type="molecule type" value="Genomic_DNA"/>
</dbReference>
<dbReference type="InterPro" id="IPR016162">
    <property type="entry name" value="Ald_DH_N"/>
</dbReference>
<dbReference type="GO" id="GO:0009450">
    <property type="term" value="P:gamma-aminobutyric acid catabolic process"/>
    <property type="evidence" value="ECO:0007669"/>
    <property type="project" value="TreeGrafter"/>
</dbReference>
<keyword evidence="2 4" id="KW-0560">Oxidoreductase</keyword>